<dbReference type="RefSeq" id="WP_377936391.1">
    <property type="nucleotide sequence ID" value="NZ_JBHUEA010000031.1"/>
</dbReference>
<feature type="transmembrane region" description="Helical" evidence="1">
    <location>
        <begin position="269"/>
        <end position="298"/>
    </location>
</feature>
<sequence length="305" mass="32806">MRKKEGATVSLSEHQHAPDLPEPILTLRGRVPGHAAMTYLLTQMDLRGSADSIVPADLRSWHVGVIGEQIVGHELAFLPSGWHVLHAVPAGSAGADIDHLVIGPGGVFVINTKHHADKTIRVGEHVVWINGFEQSGYQRELLRRCDEVSTSISAFSDVGISVTPLLVFVRARRLASVGVPRVAAVTSAGVVGYLTSRPEKLSSEQVQQIADAAALPATWGADADAAQEPDPTARFLELRTVPQHRVVDQPRPVMRRPRPARGRTRARRLLAGFVALGFAMAVLPALLALFVTLLGTFLSLVTGAR</sequence>
<evidence type="ECO:0000313" key="4">
    <source>
        <dbReference type="Proteomes" id="UP001597347"/>
    </source>
</evidence>
<feature type="domain" description="NERD" evidence="2">
    <location>
        <begin position="63"/>
        <end position="175"/>
    </location>
</feature>
<comment type="caution">
    <text evidence="3">The sequence shown here is derived from an EMBL/GenBank/DDBJ whole genome shotgun (WGS) entry which is preliminary data.</text>
</comment>
<accession>A0ABW4LJ63</accession>
<evidence type="ECO:0000313" key="3">
    <source>
        <dbReference type="EMBL" id="MFD1722890.1"/>
    </source>
</evidence>
<keyword evidence="1" id="KW-0812">Transmembrane</keyword>
<evidence type="ECO:0000259" key="2">
    <source>
        <dbReference type="PROSITE" id="PS50965"/>
    </source>
</evidence>
<evidence type="ECO:0000256" key="1">
    <source>
        <dbReference type="SAM" id="Phobius"/>
    </source>
</evidence>
<organism evidence="3 4">
    <name type="scientific">Amnibacterium endophyticum</name>
    <dbReference type="NCBI Taxonomy" id="2109337"/>
    <lineage>
        <taxon>Bacteria</taxon>
        <taxon>Bacillati</taxon>
        <taxon>Actinomycetota</taxon>
        <taxon>Actinomycetes</taxon>
        <taxon>Micrococcales</taxon>
        <taxon>Microbacteriaceae</taxon>
        <taxon>Amnibacterium</taxon>
    </lineage>
</organism>
<keyword evidence="1" id="KW-0472">Membrane</keyword>
<dbReference type="PROSITE" id="PS50965">
    <property type="entry name" value="NERD"/>
    <property type="match status" value="1"/>
</dbReference>
<protein>
    <submittedName>
        <fullName evidence="3">Nuclease-related domain-containing protein</fullName>
    </submittedName>
</protein>
<dbReference type="InterPro" id="IPR011528">
    <property type="entry name" value="NERD"/>
</dbReference>
<reference evidence="4" key="1">
    <citation type="journal article" date="2019" name="Int. J. Syst. Evol. Microbiol.">
        <title>The Global Catalogue of Microorganisms (GCM) 10K type strain sequencing project: providing services to taxonomists for standard genome sequencing and annotation.</title>
        <authorList>
            <consortium name="The Broad Institute Genomics Platform"/>
            <consortium name="The Broad Institute Genome Sequencing Center for Infectious Disease"/>
            <person name="Wu L."/>
            <person name="Ma J."/>
        </authorList>
    </citation>
    <scope>NUCLEOTIDE SEQUENCE [LARGE SCALE GENOMIC DNA]</scope>
    <source>
        <strain evidence="4">CGMCC 1.12471</strain>
    </source>
</reference>
<proteinExistence type="predicted"/>
<gene>
    <name evidence="3" type="ORF">ACFSBI_15150</name>
</gene>
<dbReference type="Pfam" id="PF08378">
    <property type="entry name" value="NERD"/>
    <property type="match status" value="1"/>
</dbReference>
<dbReference type="EMBL" id="JBHUEA010000031">
    <property type="protein sequence ID" value="MFD1722890.1"/>
    <property type="molecule type" value="Genomic_DNA"/>
</dbReference>
<name>A0ABW4LJ63_9MICO</name>
<keyword evidence="4" id="KW-1185">Reference proteome</keyword>
<dbReference type="Proteomes" id="UP001597347">
    <property type="component" value="Unassembled WGS sequence"/>
</dbReference>
<keyword evidence="1" id="KW-1133">Transmembrane helix</keyword>